<evidence type="ECO:0000256" key="1">
    <source>
        <dbReference type="SAM" id="MobiDB-lite"/>
    </source>
</evidence>
<name>A0A9Y2B6V5_9SPHN</name>
<organism evidence="3 4">
    <name type="scientific">Altererythrobacter rubellus</name>
    <dbReference type="NCBI Taxonomy" id="2173831"/>
    <lineage>
        <taxon>Bacteria</taxon>
        <taxon>Pseudomonadati</taxon>
        <taxon>Pseudomonadota</taxon>
        <taxon>Alphaproteobacteria</taxon>
        <taxon>Sphingomonadales</taxon>
        <taxon>Erythrobacteraceae</taxon>
        <taxon>Altererythrobacter</taxon>
    </lineage>
</organism>
<proteinExistence type="predicted"/>
<dbReference type="EMBL" id="CP127221">
    <property type="protein sequence ID" value="WIW95178.1"/>
    <property type="molecule type" value="Genomic_DNA"/>
</dbReference>
<evidence type="ECO:0000313" key="4">
    <source>
        <dbReference type="Proteomes" id="UP001231445"/>
    </source>
</evidence>
<dbReference type="AlphaFoldDB" id="A0A9Y2B6V5"/>
<sequence>MNARTHQARFQSAAMRVIAVLLLAMFAFSTVAEAAACEGEVQPEISHISSDLADESHSDEDGDTGDKHAVCAHGHCHHLAQIVAPVASAEGLSLAASLLGPRRDNALPEANLSKLKRPPRI</sequence>
<dbReference type="Proteomes" id="UP001231445">
    <property type="component" value="Chromosome"/>
</dbReference>
<keyword evidence="2" id="KW-0732">Signal</keyword>
<feature type="region of interest" description="Disordered" evidence="1">
    <location>
        <begin position="46"/>
        <end position="68"/>
    </location>
</feature>
<keyword evidence="4" id="KW-1185">Reference proteome</keyword>
<feature type="signal peptide" evidence="2">
    <location>
        <begin position="1"/>
        <end position="34"/>
    </location>
</feature>
<gene>
    <name evidence="3" type="ORF">QQX03_09460</name>
</gene>
<feature type="chain" id="PRO_5040759094" evidence="2">
    <location>
        <begin position="35"/>
        <end position="121"/>
    </location>
</feature>
<dbReference type="RefSeq" id="WP_285975494.1">
    <property type="nucleotide sequence ID" value="NZ_CP127221.1"/>
</dbReference>
<reference evidence="3 4" key="1">
    <citation type="submission" date="2023-06" db="EMBL/GenBank/DDBJ databases">
        <title>Altererythrobacter rubellus NBRC 112769 genome.</title>
        <authorList>
            <person name="Zhang K."/>
        </authorList>
    </citation>
    <scope>NUCLEOTIDE SEQUENCE [LARGE SCALE GENOMIC DNA]</scope>
    <source>
        <strain evidence="3 4">NBRC 112769</strain>
    </source>
</reference>
<evidence type="ECO:0000313" key="3">
    <source>
        <dbReference type="EMBL" id="WIW95178.1"/>
    </source>
</evidence>
<evidence type="ECO:0000256" key="2">
    <source>
        <dbReference type="SAM" id="SignalP"/>
    </source>
</evidence>
<dbReference type="KEGG" id="arue:QQX03_09460"/>
<accession>A0A9Y2B6V5</accession>
<protein>
    <submittedName>
        <fullName evidence="3">Uncharacterized protein</fullName>
    </submittedName>
</protein>